<name>G6Y898_9HYPH</name>
<keyword evidence="2" id="KW-1185">Reference proteome</keyword>
<evidence type="ECO:0000313" key="2">
    <source>
        <dbReference type="Proteomes" id="UP000002949"/>
    </source>
</evidence>
<dbReference type="InterPro" id="IPR045720">
    <property type="entry name" value="DUF6074"/>
</dbReference>
<gene>
    <name evidence="1" type="ORF">MEA186_10826</name>
</gene>
<dbReference type="EMBL" id="AGSN01000088">
    <property type="protein sequence ID" value="EHH12039.1"/>
    <property type="molecule type" value="Genomic_DNA"/>
</dbReference>
<proteinExistence type="predicted"/>
<reference evidence="1 2" key="1">
    <citation type="journal article" date="2012" name="J. Bacteriol.">
        <title>Draft Genome Sequence of Plant Growth-Promoting Rhizobium Mesorhizobium amorphae, Isolated from Zinc-Lead Mine Tailings.</title>
        <authorList>
            <person name="Hao X."/>
            <person name="Lin Y."/>
            <person name="Johnstone L."/>
            <person name="Baltrus D.A."/>
            <person name="Miller S.J."/>
            <person name="Wei G."/>
            <person name="Rensing C."/>
        </authorList>
    </citation>
    <scope>NUCLEOTIDE SEQUENCE [LARGE SCALE GENOMIC DNA]</scope>
    <source>
        <strain evidence="1 2">CCNWGS0123</strain>
    </source>
</reference>
<dbReference type="AlphaFoldDB" id="G6Y898"/>
<protein>
    <submittedName>
        <fullName evidence="1">Uncharacterized protein</fullName>
    </submittedName>
</protein>
<organism evidence="1 2">
    <name type="scientific">Mesorhizobium amorphae CCNWGS0123</name>
    <dbReference type="NCBI Taxonomy" id="1082933"/>
    <lineage>
        <taxon>Bacteria</taxon>
        <taxon>Pseudomonadati</taxon>
        <taxon>Pseudomonadota</taxon>
        <taxon>Alphaproteobacteria</taxon>
        <taxon>Hyphomicrobiales</taxon>
        <taxon>Phyllobacteriaceae</taxon>
        <taxon>Mesorhizobium</taxon>
    </lineage>
</organism>
<dbReference type="Proteomes" id="UP000002949">
    <property type="component" value="Unassembled WGS sequence"/>
</dbReference>
<evidence type="ECO:0000313" key="1">
    <source>
        <dbReference type="EMBL" id="EHH12039.1"/>
    </source>
</evidence>
<dbReference type="PATRIC" id="fig|1082933.3.peg.2083"/>
<dbReference type="RefSeq" id="WP_006201678.1">
    <property type="nucleotide sequence ID" value="NZ_CP015318.1"/>
</dbReference>
<accession>G6Y898</accession>
<sequence length="67" mass="7112">MVLVREVAAKLGNLHGDTATSFWKATARELLDLAIGSGGDPASASNEVRRFFAAVQKEMHVLTGEVA</sequence>
<dbReference type="Pfam" id="PF19551">
    <property type="entry name" value="DUF6074"/>
    <property type="match status" value="1"/>
</dbReference>